<comment type="caution">
    <text evidence="9">The sequence shown here is derived from an EMBL/GenBank/DDBJ whole genome shotgun (WGS) entry which is preliminary data.</text>
</comment>
<dbReference type="OrthoDB" id="9806925at2"/>
<dbReference type="PANTHER" id="PTHR12592:SF0">
    <property type="entry name" value="ATP-DEPENDENT (S)-NAD(P)H-HYDRATE DEHYDRATASE"/>
    <property type="match status" value="1"/>
</dbReference>
<evidence type="ECO:0000256" key="3">
    <source>
        <dbReference type="ARBA" id="ARBA00022857"/>
    </source>
</evidence>
<keyword evidence="1 6" id="KW-0547">Nucleotide-binding</keyword>
<evidence type="ECO:0000256" key="6">
    <source>
        <dbReference type="HAMAP-Rule" id="MF_01965"/>
    </source>
</evidence>
<keyword evidence="3 6" id="KW-0521">NADP</keyword>
<feature type="binding site" evidence="6">
    <location>
        <position position="42"/>
    </location>
    <ligand>
        <name>(6S)-NADPHX</name>
        <dbReference type="ChEBI" id="CHEBI:64076"/>
    </ligand>
</feature>
<dbReference type="EC" id="4.2.1.136" evidence="6"/>
<name>W7IYE7_9PSEU</name>
<dbReference type="SUPFAM" id="SSF53613">
    <property type="entry name" value="Ribokinase-like"/>
    <property type="match status" value="1"/>
</dbReference>
<dbReference type="CDD" id="cd01171">
    <property type="entry name" value="YXKO-related"/>
    <property type="match status" value="1"/>
</dbReference>
<dbReference type="Proteomes" id="UP000019277">
    <property type="component" value="Unassembled WGS sequence"/>
</dbReference>
<keyword evidence="5 6" id="KW-0456">Lyase</keyword>
<dbReference type="InterPro" id="IPR029056">
    <property type="entry name" value="Ribokinase-like"/>
</dbReference>
<evidence type="ECO:0000256" key="1">
    <source>
        <dbReference type="ARBA" id="ARBA00022741"/>
    </source>
</evidence>
<dbReference type="GO" id="GO:0005524">
    <property type="term" value="F:ATP binding"/>
    <property type="evidence" value="ECO:0007669"/>
    <property type="project" value="UniProtKB-KW"/>
</dbReference>
<feature type="binding site" evidence="6">
    <location>
        <position position="228"/>
    </location>
    <ligand>
        <name>AMP</name>
        <dbReference type="ChEBI" id="CHEBI:456215"/>
    </ligand>
</feature>
<dbReference type="eggNOG" id="COG0063">
    <property type="taxonomic scope" value="Bacteria"/>
</dbReference>
<evidence type="ECO:0000256" key="5">
    <source>
        <dbReference type="ARBA" id="ARBA00023239"/>
    </source>
</evidence>
<evidence type="ECO:0000313" key="9">
    <source>
        <dbReference type="EMBL" id="EWC61516.1"/>
    </source>
</evidence>
<dbReference type="HAMAP" id="MF_01965">
    <property type="entry name" value="NADHX_dehydratase"/>
    <property type="match status" value="1"/>
</dbReference>
<feature type="binding site" evidence="6">
    <location>
        <position position="113"/>
    </location>
    <ligand>
        <name>(6S)-NADPHX</name>
        <dbReference type="ChEBI" id="CHEBI:64076"/>
    </ligand>
</feature>
<dbReference type="RefSeq" id="WP_035283190.1">
    <property type="nucleotide sequence ID" value="NZ_AYXG01000108.1"/>
</dbReference>
<dbReference type="PATRIC" id="fig|909613.9.peg.3188"/>
<proteinExistence type="inferred from homology"/>
<dbReference type="STRING" id="909613.UO65_3186"/>
<feature type="domain" description="YjeF C-terminal" evidence="8">
    <location>
        <begin position="5"/>
        <end position="288"/>
    </location>
</feature>
<dbReference type="GO" id="GO:0046496">
    <property type="term" value="P:nicotinamide nucleotide metabolic process"/>
    <property type="evidence" value="ECO:0007669"/>
    <property type="project" value="UniProtKB-UniRule"/>
</dbReference>
<dbReference type="AlphaFoldDB" id="W7IYE7"/>
<keyword evidence="4 6" id="KW-0520">NAD</keyword>
<evidence type="ECO:0000259" key="8">
    <source>
        <dbReference type="PROSITE" id="PS51383"/>
    </source>
</evidence>
<comment type="caution">
    <text evidence="6">Lacks conserved residue(s) required for the propagation of feature annotation.</text>
</comment>
<comment type="subunit">
    <text evidence="6">Homotetramer.</text>
</comment>
<comment type="cofactor">
    <cofactor evidence="6">
        <name>Mg(2+)</name>
        <dbReference type="ChEBI" id="CHEBI:18420"/>
    </cofactor>
</comment>
<reference evidence="9 10" key="1">
    <citation type="journal article" date="2014" name="Genome Announc.">
        <title>Draft Genome Sequence of the Antitrypanosomally Active Sponge-Associated Bacterium Actinokineospora sp. Strain EG49.</title>
        <authorList>
            <person name="Harjes J."/>
            <person name="Ryu T."/>
            <person name="Abdelmohsen U.R."/>
            <person name="Moitinho-Silva L."/>
            <person name="Horn H."/>
            <person name="Ravasi T."/>
            <person name="Hentschel U."/>
        </authorList>
    </citation>
    <scope>NUCLEOTIDE SEQUENCE [LARGE SCALE GENOMIC DNA]</scope>
    <source>
        <strain evidence="9 10">EG49</strain>
    </source>
</reference>
<comment type="catalytic activity">
    <reaction evidence="6">
        <text>(6S)-NADHX + ADP = AMP + phosphate + NADH + H(+)</text>
        <dbReference type="Rhea" id="RHEA:32223"/>
        <dbReference type="ChEBI" id="CHEBI:15378"/>
        <dbReference type="ChEBI" id="CHEBI:43474"/>
        <dbReference type="ChEBI" id="CHEBI:57945"/>
        <dbReference type="ChEBI" id="CHEBI:64074"/>
        <dbReference type="ChEBI" id="CHEBI:456215"/>
        <dbReference type="ChEBI" id="CHEBI:456216"/>
        <dbReference type="EC" id="4.2.1.136"/>
    </reaction>
</comment>
<dbReference type="PANTHER" id="PTHR12592">
    <property type="entry name" value="ATP-DEPENDENT (S)-NAD(P)H-HYDRATE DEHYDRATASE FAMILY MEMBER"/>
    <property type="match status" value="1"/>
</dbReference>
<dbReference type="PROSITE" id="PS51383">
    <property type="entry name" value="YJEF_C_3"/>
    <property type="match status" value="1"/>
</dbReference>
<dbReference type="GO" id="GO:0052855">
    <property type="term" value="F:ADP-dependent NAD(P)H-hydrate dehydratase activity"/>
    <property type="evidence" value="ECO:0007669"/>
    <property type="project" value="UniProtKB-UniRule"/>
</dbReference>
<feature type="region of interest" description="Disordered" evidence="7">
    <location>
        <begin position="1"/>
        <end position="21"/>
    </location>
</feature>
<protein>
    <recommendedName>
        <fullName evidence="6">ADP-dependent (S)-NAD(P)H-hydrate dehydratase</fullName>
        <ecNumber evidence="6">4.2.1.136</ecNumber>
    </recommendedName>
    <alternativeName>
        <fullName evidence="6">ADP-dependent NAD(P)HX dehydratase</fullName>
    </alternativeName>
</protein>
<dbReference type="GO" id="GO:0110051">
    <property type="term" value="P:metabolite repair"/>
    <property type="evidence" value="ECO:0007669"/>
    <property type="project" value="TreeGrafter"/>
</dbReference>
<sequence length="291" mass="29513">MPKPNRSDPTPITSALLREWGPPGTGNGTVLVVGGARRAPGAVLLSGIAALRTGAVTLQLAVVERHASALGLAVPEALVVGLPEADSGAVSRDAADVLADLVADADAVVLGPGLTDVDETGALLEKLLPLVAEDTPVVLDAFALGAIGTHPELAEPVHGRLLLTPNTVEAAYLLGRPEDPVEDFVDAAVEIAERHRAVVSLMGVVADPGGQVWRDATGHVGLATSGSGDVLAGLVGGLLACAVDPARAACWAGHAHAMAGQRLVPRTGLTGMLARELLDEVPLVLVELRMG</sequence>
<comment type="catalytic activity">
    <reaction evidence="6">
        <text>(6S)-NADPHX + ADP = AMP + phosphate + NADPH + H(+)</text>
        <dbReference type="Rhea" id="RHEA:32235"/>
        <dbReference type="ChEBI" id="CHEBI:15378"/>
        <dbReference type="ChEBI" id="CHEBI:43474"/>
        <dbReference type="ChEBI" id="CHEBI:57783"/>
        <dbReference type="ChEBI" id="CHEBI:64076"/>
        <dbReference type="ChEBI" id="CHEBI:456215"/>
        <dbReference type="ChEBI" id="CHEBI:456216"/>
        <dbReference type="EC" id="4.2.1.136"/>
    </reaction>
</comment>
<dbReference type="NCBIfam" id="TIGR00196">
    <property type="entry name" value="yjeF_cterm"/>
    <property type="match status" value="1"/>
</dbReference>
<evidence type="ECO:0000313" key="10">
    <source>
        <dbReference type="Proteomes" id="UP000019277"/>
    </source>
</evidence>
<dbReference type="EMBL" id="AYXG01000108">
    <property type="protein sequence ID" value="EWC61516.1"/>
    <property type="molecule type" value="Genomic_DNA"/>
</dbReference>
<organism evidence="9 10">
    <name type="scientific">Actinokineospora spheciospongiae</name>
    <dbReference type="NCBI Taxonomy" id="909613"/>
    <lineage>
        <taxon>Bacteria</taxon>
        <taxon>Bacillati</taxon>
        <taxon>Actinomycetota</taxon>
        <taxon>Actinomycetes</taxon>
        <taxon>Pseudonocardiales</taxon>
        <taxon>Pseudonocardiaceae</taxon>
        <taxon>Actinokineospora</taxon>
    </lineage>
</organism>
<dbReference type="GO" id="GO:0052856">
    <property type="term" value="F:NAD(P)HX epimerase activity"/>
    <property type="evidence" value="ECO:0007669"/>
    <property type="project" value="TreeGrafter"/>
</dbReference>
<keyword evidence="2 6" id="KW-0067">ATP-binding</keyword>
<dbReference type="InterPro" id="IPR000631">
    <property type="entry name" value="CARKD"/>
</dbReference>
<evidence type="ECO:0000256" key="4">
    <source>
        <dbReference type="ARBA" id="ARBA00023027"/>
    </source>
</evidence>
<evidence type="ECO:0000256" key="2">
    <source>
        <dbReference type="ARBA" id="ARBA00022840"/>
    </source>
</evidence>
<dbReference type="Gene3D" id="3.40.1190.20">
    <property type="match status" value="1"/>
</dbReference>
<accession>W7IYE7</accession>
<dbReference type="Pfam" id="PF01256">
    <property type="entry name" value="Carb_kinase"/>
    <property type="match status" value="1"/>
</dbReference>
<feature type="binding site" evidence="6">
    <location>
        <position position="229"/>
    </location>
    <ligand>
        <name>(6S)-NADPHX</name>
        <dbReference type="ChEBI" id="CHEBI:64076"/>
    </ligand>
</feature>
<keyword evidence="10" id="KW-1185">Reference proteome</keyword>
<comment type="similarity">
    <text evidence="6">Belongs to the NnrD/CARKD family.</text>
</comment>
<comment type="function">
    <text evidence="6">Catalyzes the dehydration of the S-form of NAD(P)HX at the expense of ADP, which is converted to AMP. Together with NAD(P)HX epimerase, which catalyzes the epimerization of the S- and R-forms, the enzyme allows the repair of both epimers of NAD(P)HX, a damaged form of NAD(P)H that is a result of enzymatic or heat-dependent hydration.</text>
</comment>
<gene>
    <name evidence="6" type="primary">nnrD</name>
    <name evidence="9" type="ORF">UO65_3186</name>
</gene>
<evidence type="ECO:0000256" key="7">
    <source>
        <dbReference type="SAM" id="MobiDB-lite"/>
    </source>
</evidence>